<dbReference type="Proteomes" id="UP001156940">
    <property type="component" value="Unassembled WGS sequence"/>
</dbReference>
<sequence length="493" mass="54543">MPTDRRGPSLPTPAGPLPATDRDTSMLITIAFEGATGRNIILRLEPGDSLQRARELLVARTGMRPAERFLLGDAGLDPALEPDTTVGELIGEGNTLQVRPLPEKPREPTPDTREPVKPTRPDIAPRTLDWGLTSGAIAPDLLAGLNSVIGDTAIETPEEFELLPLDVVKAMFTARRLNRGLRIGPNSSASDFGERSPEAPVVYIHDDRAPHSGSAAFPVDWFASATASRHLHELRQRGIHVANASGSLAGFGLDARYRQDLEQLRRGEVTTIHLLDQLVVAKVVLSMHPEDDLRVSDSLVRAVERALASRGGRQEQYRALHEQVFRSFGYFFPCEVLLGGMRIRTLEVRTEDVEEQTQFLRQFEFGAAADVQTSKGRLVADVGYGQSNTEFNSNRHITQLRQERIRPIGGSASMGLANDQGKWVQSVASVRFWDVIENRHLVPITRFLPEPLAQRCDSIIDELAHTDITRNFTILDMRAYVASANRALLRDLL</sequence>
<name>A0ABT6JEC9_9GAMM</name>
<reference evidence="3 4" key="1">
    <citation type="submission" date="2023-04" db="EMBL/GenBank/DDBJ databases">
        <title>Luteimonas endophyticus RD2P54.</title>
        <authorList>
            <person name="Sun J.-Q."/>
        </authorList>
    </citation>
    <scope>NUCLEOTIDE SEQUENCE [LARGE SCALE GENOMIC DNA]</scope>
    <source>
        <strain evidence="3 4">RD2P54</strain>
    </source>
</reference>
<accession>A0ABT6JEC9</accession>
<dbReference type="Pfam" id="PF22693">
    <property type="entry name" value="MACPF_1"/>
    <property type="match status" value="1"/>
</dbReference>
<feature type="domain" description="MACPF-like" evidence="2">
    <location>
        <begin position="265"/>
        <end position="455"/>
    </location>
</feature>
<dbReference type="RefSeq" id="WP_280576287.1">
    <property type="nucleotide sequence ID" value="NZ_JARXRM010000046.1"/>
</dbReference>
<feature type="compositionally biased region" description="Basic and acidic residues" evidence="1">
    <location>
        <begin position="101"/>
        <end position="120"/>
    </location>
</feature>
<comment type="caution">
    <text evidence="3">The sequence shown here is derived from an EMBL/GenBank/DDBJ whole genome shotgun (WGS) entry which is preliminary data.</text>
</comment>
<proteinExistence type="predicted"/>
<evidence type="ECO:0000313" key="3">
    <source>
        <dbReference type="EMBL" id="MDH5824915.1"/>
    </source>
</evidence>
<protein>
    <submittedName>
        <fullName evidence="3">MAC/perforin domain-containing protein</fullName>
    </submittedName>
</protein>
<evidence type="ECO:0000256" key="1">
    <source>
        <dbReference type="SAM" id="MobiDB-lite"/>
    </source>
</evidence>
<feature type="region of interest" description="Disordered" evidence="1">
    <location>
        <begin position="1"/>
        <end position="22"/>
    </location>
</feature>
<evidence type="ECO:0000313" key="4">
    <source>
        <dbReference type="Proteomes" id="UP001156940"/>
    </source>
</evidence>
<organism evidence="3 4">
    <name type="scientific">Luteimonas endophytica</name>
    <dbReference type="NCBI Taxonomy" id="3042023"/>
    <lineage>
        <taxon>Bacteria</taxon>
        <taxon>Pseudomonadati</taxon>
        <taxon>Pseudomonadota</taxon>
        <taxon>Gammaproteobacteria</taxon>
        <taxon>Lysobacterales</taxon>
        <taxon>Lysobacteraceae</taxon>
        <taxon>Luteimonas</taxon>
    </lineage>
</organism>
<keyword evidence="4" id="KW-1185">Reference proteome</keyword>
<dbReference type="EMBL" id="JARXRM010000046">
    <property type="protein sequence ID" value="MDH5824915.1"/>
    <property type="molecule type" value="Genomic_DNA"/>
</dbReference>
<evidence type="ECO:0000259" key="2">
    <source>
        <dbReference type="Pfam" id="PF22693"/>
    </source>
</evidence>
<dbReference type="InterPro" id="IPR054586">
    <property type="entry name" value="MACPF_1_fungal"/>
</dbReference>
<feature type="region of interest" description="Disordered" evidence="1">
    <location>
        <begin position="90"/>
        <end position="127"/>
    </location>
</feature>
<gene>
    <name evidence="3" type="ORF">QFW77_18270</name>
</gene>